<dbReference type="AlphaFoldDB" id="A0A178IMH1"/>
<keyword evidence="2" id="KW-0472">Membrane</keyword>
<dbReference type="Pfam" id="PF16344">
    <property type="entry name" value="FecR_C"/>
    <property type="match status" value="1"/>
</dbReference>
<comment type="caution">
    <text evidence="5">The sequence shown here is derived from an EMBL/GenBank/DDBJ whole genome shotgun (WGS) entry which is preliminary data.</text>
</comment>
<dbReference type="Gene3D" id="3.55.50.30">
    <property type="match status" value="1"/>
</dbReference>
<dbReference type="PANTHER" id="PTHR30273:SF2">
    <property type="entry name" value="PROTEIN FECR"/>
    <property type="match status" value="1"/>
</dbReference>
<dbReference type="GO" id="GO:0016989">
    <property type="term" value="F:sigma factor antagonist activity"/>
    <property type="evidence" value="ECO:0007669"/>
    <property type="project" value="TreeGrafter"/>
</dbReference>
<accession>A0A178IMH1</accession>
<reference evidence="5 6" key="1">
    <citation type="submission" date="2016-01" db="EMBL/GenBank/DDBJ databases">
        <title>High potential of lignocellulose degradation of a new Verrucomicrobia species.</title>
        <authorList>
            <person name="Wang Y."/>
            <person name="Shi Y."/>
            <person name="Qiu Z."/>
            <person name="Liu S."/>
            <person name="Yang H."/>
        </authorList>
    </citation>
    <scope>NUCLEOTIDE SEQUENCE [LARGE SCALE GENOMIC DNA]</scope>
    <source>
        <strain evidence="5 6">TSB47</strain>
    </source>
</reference>
<evidence type="ECO:0000259" key="4">
    <source>
        <dbReference type="Pfam" id="PF16344"/>
    </source>
</evidence>
<dbReference type="InterPro" id="IPR032508">
    <property type="entry name" value="FecR_C"/>
</dbReference>
<organism evidence="5 6">
    <name type="scientific">Termitidicoccus mucosus</name>
    <dbReference type="NCBI Taxonomy" id="1184151"/>
    <lineage>
        <taxon>Bacteria</taxon>
        <taxon>Pseudomonadati</taxon>
        <taxon>Verrucomicrobiota</taxon>
        <taxon>Opitutia</taxon>
        <taxon>Opitutales</taxon>
        <taxon>Opitutaceae</taxon>
        <taxon>Termitidicoccus</taxon>
    </lineage>
</organism>
<dbReference type="STRING" id="1184151.AW736_05235"/>
<evidence type="ECO:0000256" key="2">
    <source>
        <dbReference type="SAM" id="Phobius"/>
    </source>
</evidence>
<dbReference type="Proteomes" id="UP000078486">
    <property type="component" value="Unassembled WGS sequence"/>
</dbReference>
<name>A0A178IMH1_9BACT</name>
<dbReference type="PANTHER" id="PTHR30273">
    <property type="entry name" value="PERIPLASMIC SIGNAL SENSOR AND SIGMA FACTOR ACTIVATOR FECR-RELATED"/>
    <property type="match status" value="1"/>
</dbReference>
<dbReference type="Gene3D" id="2.60.120.1440">
    <property type="match status" value="1"/>
</dbReference>
<proteinExistence type="predicted"/>
<sequence>MLPVDNERAAFYSLAMRYLLGETTSDERERLVALLQQPDCQKMFEDMDAAWREDPKNWKEGFDLDGAGRKVLDSINQKCIGSPTSPSAADASEHEASRAPSPTSGFSLWRKLFGKRYWSPGIWMGLTATTAVLALTIGLVSLSRQTPPSAMGNEASNIWIEQTNGIGERLMLTLDEGTKITLNAGSTLQYPKTFSAKSRVVRLSGEAFFNVSHDQARPFIVETSTLRITVLGTRFNVKAFPDGTIAQVMLVQGKVEVTPIANSAISAVETKPVTLSSGMQYTLVPATQSEQVAPVADEAAMGWMSDKIVWNREPLPDAMRELERRYGITVEMNDTRLANETVTGRFQSESIQNIFKLLAATGGIDYRIDKNNGKVDHVTLWYVSEKDGP</sequence>
<feature type="transmembrane region" description="Helical" evidence="2">
    <location>
        <begin position="121"/>
        <end position="142"/>
    </location>
</feature>
<dbReference type="EMBL" id="LRRQ01000042">
    <property type="protein sequence ID" value="OAM91084.1"/>
    <property type="molecule type" value="Genomic_DNA"/>
</dbReference>
<keyword evidence="2" id="KW-0812">Transmembrane</keyword>
<evidence type="ECO:0000313" key="6">
    <source>
        <dbReference type="Proteomes" id="UP000078486"/>
    </source>
</evidence>
<feature type="region of interest" description="Disordered" evidence="1">
    <location>
        <begin position="82"/>
        <end position="103"/>
    </location>
</feature>
<dbReference type="InterPro" id="IPR012373">
    <property type="entry name" value="Ferrdict_sens_TM"/>
</dbReference>
<evidence type="ECO:0000259" key="3">
    <source>
        <dbReference type="Pfam" id="PF04773"/>
    </source>
</evidence>
<feature type="domain" description="Protein FecR C-terminal" evidence="4">
    <location>
        <begin position="308"/>
        <end position="372"/>
    </location>
</feature>
<dbReference type="InterPro" id="IPR006860">
    <property type="entry name" value="FecR"/>
</dbReference>
<evidence type="ECO:0000256" key="1">
    <source>
        <dbReference type="SAM" id="MobiDB-lite"/>
    </source>
</evidence>
<evidence type="ECO:0000313" key="5">
    <source>
        <dbReference type="EMBL" id="OAM91084.1"/>
    </source>
</evidence>
<keyword evidence="2" id="KW-1133">Transmembrane helix</keyword>
<dbReference type="OrthoDB" id="189016at2"/>
<keyword evidence="6" id="KW-1185">Reference proteome</keyword>
<protein>
    <submittedName>
        <fullName evidence="5">Iron dicitrate transport regulator FecR</fullName>
    </submittedName>
</protein>
<feature type="domain" description="FecR protein" evidence="3">
    <location>
        <begin position="166"/>
        <end position="256"/>
    </location>
</feature>
<dbReference type="Pfam" id="PF04773">
    <property type="entry name" value="FecR"/>
    <property type="match status" value="1"/>
</dbReference>
<gene>
    <name evidence="5" type="ORF">AW736_05235</name>
</gene>